<evidence type="ECO:0008006" key="3">
    <source>
        <dbReference type="Google" id="ProtNLM"/>
    </source>
</evidence>
<dbReference type="AlphaFoldDB" id="A0A8J5F9J7"/>
<dbReference type="Gene3D" id="3.10.20.30">
    <property type="match status" value="1"/>
</dbReference>
<name>A0A8J5F9J7_ZINOF</name>
<sequence>MGLLQLNPPAVSSIPTIARRFPHTSSSLKLLRHCRLFAIATNPASSDGSAAPDNDEPPSIDFAFVHVSPARNAIDIIPRVGFLMTPRGGGAAEADAGRPAGRALPVGLRRPEAEGHHAGPQHRSLRTICEYVRLLLSRVVDPLQCFHSMKCQFVQDGPLLNCSGGGICGTCLVEVVELPRSSPPPSSLIQTTCCCDNLQRFSGDDAAYALQILQKPKTWRLACQTVVGNKDSRGELVIQQLPDWKVHNWEDLRASEELEFE</sequence>
<dbReference type="GO" id="GO:0051536">
    <property type="term" value="F:iron-sulfur cluster binding"/>
    <property type="evidence" value="ECO:0007669"/>
    <property type="project" value="InterPro"/>
</dbReference>
<gene>
    <name evidence="1" type="ORF">ZIOFF_058337</name>
</gene>
<accession>A0A8J5F9J7</accession>
<comment type="caution">
    <text evidence="1">The sequence shown here is derived from an EMBL/GenBank/DDBJ whole genome shotgun (WGS) entry which is preliminary data.</text>
</comment>
<dbReference type="Proteomes" id="UP000734854">
    <property type="component" value="Unassembled WGS sequence"/>
</dbReference>
<evidence type="ECO:0000313" key="2">
    <source>
        <dbReference type="Proteomes" id="UP000734854"/>
    </source>
</evidence>
<reference evidence="1 2" key="1">
    <citation type="submission" date="2020-08" db="EMBL/GenBank/DDBJ databases">
        <title>Plant Genome Project.</title>
        <authorList>
            <person name="Zhang R.-G."/>
        </authorList>
    </citation>
    <scope>NUCLEOTIDE SEQUENCE [LARGE SCALE GENOMIC DNA]</scope>
    <source>
        <tissue evidence="1">Rhizome</tissue>
    </source>
</reference>
<organism evidence="1 2">
    <name type="scientific">Zingiber officinale</name>
    <name type="common">Ginger</name>
    <name type="synonym">Amomum zingiber</name>
    <dbReference type="NCBI Taxonomy" id="94328"/>
    <lineage>
        <taxon>Eukaryota</taxon>
        <taxon>Viridiplantae</taxon>
        <taxon>Streptophyta</taxon>
        <taxon>Embryophyta</taxon>
        <taxon>Tracheophyta</taxon>
        <taxon>Spermatophyta</taxon>
        <taxon>Magnoliopsida</taxon>
        <taxon>Liliopsida</taxon>
        <taxon>Zingiberales</taxon>
        <taxon>Zingiberaceae</taxon>
        <taxon>Zingiber</taxon>
    </lineage>
</organism>
<dbReference type="InterPro" id="IPR036010">
    <property type="entry name" value="2Fe-2S_ferredoxin-like_sf"/>
</dbReference>
<dbReference type="InterPro" id="IPR012675">
    <property type="entry name" value="Beta-grasp_dom_sf"/>
</dbReference>
<dbReference type="EMBL" id="JACMSC010000016">
    <property type="protein sequence ID" value="KAG6481718.1"/>
    <property type="molecule type" value="Genomic_DNA"/>
</dbReference>
<evidence type="ECO:0000313" key="1">
    <source>
        <dbReference type="EMBL" id="KAG6481718.1"/>
    </source>
</evidence>
<protein>
    <recommendedName>
        <fullName evidence="3">2Fe-2S ferredoxin-type domain-containing protein</fullName>
    </recommendedName>
</protein>
<proteinExistence type="predicted"/>
<keyword evidence="2" id="KW-1185">Reference proteome</keyword>
<dbReference type="SUPFAM" id="SSF54292">
    <property type="entry name" value="2Fe-2S ferredoxin-like"/>
    <property type="match status" value="1"/>
</dbReference>